<organism evidence="2 3">
    <name type="scientific">Cardiocondyla obscurior</name>
    <dbReference type="NCBI Taxonomy" id="286306"/>
    <lineage>
        <taxon>Eukaryota</taxon>
        <taxon>Metazoa</taxon>
        <taxon>Ecdysozoa</taxon>
        <taxon>Arthropoda</taxon>
        <taxon>Hexapoda</taxon>
        <taxon>Insecta</taxon>
        <taxon>Pterygota</taxon>
        <taxon>Neoptera</taxon>
        <taxon>Endopterygota</taxon>
        <taxon>Hymenoptera</taxon>
        <taxon>Apocrita</taxon>
        <taxon>Aculeata</taxon>
        <taxon>Formicoidea</taxon>
        <taxon>Formicidae</taxon>
        <taxon>Myrmicinae</taxon>
        <taxon>Cardiocondyla</taxon>
    </lineage>
</organism>
<dbReference type="Proteomes" id="UP001430953">
    <property type="component" value="Unassembled WGS sequence"/>
</dbReference>
<keyword evidence="3" id="KW-1185">Reference proteome</keyword>
<dbReference type="EMBL" id="JADYXP020000004">
    <property type="protein sequence ID" value="KAL0126173.1"/>
    <property type="molecule type" value="Genomic_DNA"/>
</dbReference>
<evidence type="ECO:0000313" key="3">
    <source>
        <dbReference type="Proteomes" id="UP001430953"/>
    </source>
</evidence>
<sequence length="88" mass="9263">MPYPEREGFATESGRIRGRGAKRRDFRSRGTKVGFGGVSEREGEPAAERGPEEALGRDIGRRGDIAVAGGGGGDRGDGSGSGAIWWWG</sequence>
<protein>
    <submittedName>
        <fullName evidence="2">Uncharacterized protein</fullName>
    </submittedName>
</protein>
<dbReference type="AlphaFoldDB" id="A0AAW2GF25"/>
<evidence type="ECO:0000256" key="1">
    <source>
        <dbReference type="SAM" id="MobiDB-lite"/>
    </source>
</evidence>
<feature type="compositionally biased region" description="Basic and acidic residues" evidence="1">
    <location>
        <begin position="39"/>
        <end position="64"/>
    </location>
</feature>
<comment type="caution">
    <text evidence="2">The sequence shown here is derived from an EMBL/GenBank/DDBJ whole genome shotgun (WGS) entry which is preliminary data.</text>
</comment>
<evidence type="ECO:0000313" key="2">
    <source>
        <dbReference type="EMBL" id="KAL0126173.1"/>
    </source>
</evidence>
<feature type="compositionally biased region" description="Gly residues" evidence="1">
    <location>
        <begin position="68"/>
        <end position="81"/>
    </location>
</feature>
<name>A0AAW2GF25_9HYME</name>
<reference evidence="2 3" key="1">
    <citation type="submission" date="2023-03" db="EMBL/GenBank/DDBJ databases">
        <title>High recombination rates correlate with genetic variation in Cardiocondyla obscurior ants.</title>
        <authorList>
            <person name="Errbii M."/>
        </authorList>
    </citation>
    <scope>NUCLEOTIDE SEQUENCE [LARGE SCALE GENOMIC DNA]</scope>
    <source>
        <strain evidence="2">Alpha-2009</strain>
        <tissue evidence="2">Whole body</tissue>
    </source>
</reference>
<proteinExistence type="predicted"/>
<accession>A0AAW2GF25</accession>
<feature type="region of interest" description="Disordered" evidence="1">
    <location>
        <begin position="1"/>
        <end position="88"/>
    </location>
</feature>
<gene>
    <name evidence="2" type="ORF">PUN28_004948</name>
</gene>
<feature type="compositionally biased region" description="Basic residues" evidence="1">
    <location>
        <begin position="16"/>
        <end position="30"/>
    </location>
</feature>